<dbReference type="SUPFAM" id="SSF53223">
    <property type="entry name" value="Aminoacid dehydrogenase-like, N-terminal domain"/>
    <property type="match status" value="1"/>
</dbReference>
<evidence type="ECO:0000256" key="9">
    <source>
        <dbReference type="RuleBase" id="RU003427"/>
    </source>
</evidence>
<dbReference type="STRING" id="1400863.BN873_210053"/>
<gene>
    <name evidence="12" type="ORF">BN873_210053</name>
</gene>
<dbReference type="SMART" id="SM00919">
    <property type="entry name" value="Malic_M"/>
    <property type="match status" value="1"/>
</dbReference>
<dbReference type="RefSeq" id="WP_048671309.1">
    <property type="nucleotide sequence ID" value="NZ_CBTJ020000027.1"/>
</dbReference>
<dbReference type="Gene3D" id="3.40.50.720">
    <property type="entry name" value="NAD(P)-binding Rossmann-like Domain"/>
    <property type="match status" value="1"/>
</dbReference>
<reference evidence="12" key="2">
    <citation type="submission" date="2014-03" db="EMBL/GenBank/DDBJ databases">
        <title>Candidatus Competibacter-lineage genomes retrieved from metagenomes reveal functional metabolic diversity.</title>
        <authorList>
            <person name="McIlroy S.J."/>
            <person name="Albertsen M."/>
            <person name="Andresen E.K."/>
            <person name="Saunders A.M."/>
            <person name="Kristiansen R."/>
            <person name="Stokholm-Bjerregaard M."/>
            <person name="Nielsen K.L."/>
            <person name="Nielsen P.H."/>
        </authorList>
    </citation>
    <scope>NUCLEOTIDE SEQUENCE</scope>
    <source>
        <strain evidence="12">Run_A_D11</strain>
    </source>
</reference>
<dbReference type="SMART" id="SM01274">
    <property type="entry name" value="malic"/>
    <property type="match status" value="1"/>
</dbReference>
<feature type="binding site" evidence="8">
    <location>
        <position position="281"/>
    </location>
    <ligand>
        <name>a divalent metal cation</name>
        <dbReference type="ChEBI" id="CHEBI:60240"/>
    </ligand>
</feature>
<dbReference type="GO" id="GO:0016616">
    <property type="term" value="F:oxidoreductase activity, acting on the CH-OH group of donors, NAD or NADP as acceptor"/>
    <property type="evidence" value="ECO:0007669"/>
    <property type="project" value="InterPro"/>
</dbReference>
<evidence type="ECO:0000256" key="3">
    <source>
        <dbReference type="ARBA" id="ARBA00022723"/>
    </source>
</evidence>
<evidence type="ECO:0000256" key="6">
    <source>
        <dbReference type="PIRSR" id="PIRSR000106-1"/>
    </source>
</evidence>
<keyword evidence="3 8" id="KW-0479">Metal-binding</keyword>
<evidence type="ECO:0000313" key="13">
    <source>
        <dbReference type="Proteomes" id="UP000035760"/>
    </source>
</evidence>
<dbReference type="InterPro" id="IPR015884">
    <property type="entry name" value="Malic_enzyme_CS"/>
</dbReference>
<dbReference type="PRINTS" id="PR00072">
    <property type="entry name" value="MALOXRDTASE"/>
</dbReference>
<dbReference type="Proteomes" id="UP000035760">
    <property type="component" value="Unassembled WGS sequence"/>
</dbReference>
<dbReference type="PANTHER" id="PTHR23406:SF34">
    <property type="entry name" value="NAD-DEPENDENT MALIC ENZYME, MITOCHONDRIAL"/>
    <property type="match status" value="1"/>
</dbReference>
<name>W6M2T6_9GAMM</name>
<dbReference type="InterPro" id="IPR046346">
    <property type="entry name" value="Aminoacid_DH-like_N_sf"/>
</dbReference>
<evidence type="ECO:0000259" key="11">
    <source>
        <dbReference type="SMART" id="SM01274"/>
    </source>
</evidence>
<reference evidence="12" key="1">
    <citation type="submission" date="2013-07" db="EMBL/GenBank/DDBJ databases">
        <authorList>
            <person name="McIlroy S."/>
        </authorList>
    </citation>
    <scope>NUCLEOTIDE SEQUENCE [LARGE SCALE GENOMIC DNA]</scope>
    <source>
        <strain evidence="12">Run_A_D11</strain>
    </source>
</reference>
<evidence type="ECO:0000259" key="10">
    <source>
        <dbReference type="SMART" id="SM00919"/>
    </source>
</evidence>
<organism evidence="12 13">
    <name type="scientific">Candidatus Competibacter denitrificans Run_A_D11</name>
    <dbReference type="NCBI Taxonomy" id="1400863"/>
    <lineage>
        <taxon>Bacteria</taxon>
        <taxon>Pseudomonadati</taxon>
        <taxon>Pseudomonadota</taxon>
        <taxon>Gammaproteobacteria</taxon>
        <taxon>Candidatus Competibacteraceae</taxon>
        <taxon>Candidatus Competibacter</taxon>
    </lineage>
</organism>
<dbReference type="PANTHER" id="PTHR23406">
    <property type="entry name" value="MALIC ENZYME-RELATED"/>
    <property type="match status" value="1"/>
</dbReference>
<dbReference type="Gene3D" id="3.40.50.10380">
    <property type="entry name" value="Malic enzyme, N-terminal domain"/>
    <property type="match status" value="1"/>
</dbReference>
<evidence type="ECO:0000256" key="7">
    <source>
        <dbReference type="PIRSR" id="PIRSR000106-2"/>
    </source>
</evidence>
<evidence type="ECO:0000256" key="4">
    <source>
        <dbReference type="ARBA" id="ARBA00023002"/>
    </source>
</evidence>
<feature type="domain" description="Malic enzyme N-terminal" evidence="11">
    <location>
        <begin position="92"/>
        <end position="272"/>
    </location>
</feature>
<feature type="domain" description="Malic enzyme NAD-binding" evidence="10">
    <location>
        <begin position="282"/>
        <end position="541"/>
    </location>
</feature>
<dbReference type="InterPro" id="IPR012301">
    <property type="entry name" value="Malic_N_dom"/>
</dbReference>
<comment type="similarity">
    <text evidence="2 9">Belongs to the malic enzymes family.</text>
</comment>
<dbReference type="GO" id="GO:0046872">
    <property type="term" value="F:metal ion binding"/>
    <property type="evidence" value="ECO:0007669"/>
    <property type="project" value="UniProtKB-KW"/>
</dbReference>
<proteinExistence type="inferred from homology"/>
<evidence type="ECO:0000256" key="1">
    <source>
        <dbReference type="ARBA" id="ARBA00001936"/>
    </source>
</evidence>
<dbReference type="InterPro" id="IPR001891">
    <property type="entry name" value="Malic_OxRdtase"/>
</dbReference>
<dbReference type="NCBIfam" id="NF010052">
    <property type="entry name" value="PRK13529.1"/>
    <property type="match status" value="1"/>
</dbReference>
<comment type="cofactor">
    <cofactor evidence="8">
        <name>Mg(2+)</name>
        <dbReference type="ChEBI" id="CHEBI:18420"/>
    </cofactor>
    <cofactor evidence="8">
        <name>Mn(2+)</name>
        <dbReference type="ChEBI" id="CHEBI:29035"/>
    </cofactor>
    <text evidence="8">Divalent metal cations. Prefers magnesium or manganese.</text>
</comment>
<dbReference type="GO" id="GO:0004470">
    <property type="term" value="F:malic enzyme activity"/>
    <property type="evidence" value="ECO:0007669"/>
    <property type="project" value="InterPro"/>
</dbReference>
<dbReference type="InterPro" id="IPR012302">
    <property type="entry name" value="Malic_NAD-bd"/>
</dbReference>
<dbReference type="GO" id="GO:0006108">
    <property type="term" value="P:malate metabolic process"/>
    <property type="evidence" value="ECO:0007669"/>
    <property type="project" value="TreeGrafter"/>
</dbReference>
<dbReference type="InterPro" id="IPR036291">
    <property type="entry name" value="NAD(P)-bd_dom_sf"/>
</dbReference>
<dbReference type="EC" id="1.1.1.-" evidence="12"/>
<keyword evidence="5" id="KW-0520">NAD</keyword>
<feature type="binding site" evidence="7">
    <location>
        <position position="472"/>
    </location>
    <ligand>
        <name>(S)-malate</name>
        <dbReference type="ChEBI" id="CHEBI:15589"/>
    </ligand>
</feature>
<evidence type="ECO:0000256" key="8">
    <source>
        <dbReference type="PIRSR" id="PIRSR000106-3"/>
    </source>
</evidence>
<feature type="binding site" evidence="8">
    <location>
        <position position="258"/>
    </location>
    <ligand>
        <name>a divalent metal cation</name>
        <dbReference type="ChEBI" id="CHEBI:60240"/>
    </ligand>
</feature>
<feature type="active site" description="Proton donor" evidence="6">
    <location>
        <position position="115"/>
    </location>
</feature>
<dbReference type="OrthoDB" id="3314528at2"/>
<evidence type="ECO:0000256" key="2">
    <source>
        <dbReference type="ARBA" id="ARBA00008785"/>
    </source>
</evidence>
<sequence length="587" mass="65105">MKQDPISPYFDIKTDAEGQEYMEVYLEGIALLRLVLSNKGTAFTEDERVALGLDGLLPPQVNTLEQQVERVYRGFLREPDPIAKYQYLRALQERAETLFYALLERHLEEMMPIIYTPTVGQAVQQFSHLYQNPRGLSFSPLNIDRASGVVRNFPWNDVRMIVATDSSAILGIGDQGYGGLAIAIGKLAIYTIGGGVNPFHTMPVKLDVGTDRLELLNDEFYLGVRQRRLRGDRYLAFLDKFVKAIHERWPRAVIQWEDLSKDVAFTVLERYRKQLPSFNDDIQGTGAVALAGALSASRLKGETLAEQRFVILGAGAGGIGVAWAITQGLIREGLSAEEARDRVCVLDSGGLLVEGRTVEPYKQPFLQPREKITGWQIANDIPTLLETIDYTKATALLGLSGQAGSFNHPVVQAMARNTVRPMIFPLSNPTSACEALPEDILDWSEGRAIVATGSPFPDVERDGRSHPIGQGNNAFIFPGLGFGAILAECHEITDTMVLEAAYALAEYTAAAHLRAGRIYPPIRELREVSVRVGARVIEQALKDGVSTRTELAGRDLDTYLRSRLWKPRYLPIVRGDHTAMIDHPGYR</sequence>
<comment type="caution">
    <text evidence="12">The sequence shown here is derived from an EMBL/GenBank/DDBJ whole genome shotgun (WGS) entry which is preliminary data.</text>
</comment>
<keyword evidence="13" id="KW-1185">Reference proteome</keyword>
<dbReference type="SUPFAM" id="SSF51735">
    <property type="entry name" value="NAD(P)-binding Rossmann-fold domains"/>
    <property type="match status" value="1"/>
</dbReference>
<evidence type="ECO:0000256" key="5">
    <source>
        <dbReference type="ARBA" id="ARBA00023027"/>
    </source>
</evidence>
<accession>W6M2T6</accession>
<protein>
    <submittedName>
        <fullName evidence="12">Malate dehydrogenase</fullName>
        <ecNumber evidence="12">1.1.1.-</ecNumber>
    </submittedName>
</protein>
<dbReference type="PIRSF" id="PIRSF000106">
    <property type="entry name" value="ME"/>
    <property type="match status" value="1"/>
</dbReference>
<feature type="active site" description="Proton acceptor" evidence="6">
    <location>
        <position position="186"/>
    </location>
</feature>
<dbReference type="GO" id="GO:0051287">
    <property type="term" value="F:NAD binding"/>
    <property type="evidence" value="ECO:0007669"/>
    <property type="project" value="InterPro"/>
</dbReference>
<evidence type="ECO:0000313" key="12">
    <source>
        <dbReference type="EMBL" id="CDI01832.1"/>
    </source>
</evidence>
<dbReference type="EMBL" id="CBTJ020000027">
    <property type="protein sequence ID" value="CDI01832.1"/>
    <property type="molecule type" value="Genomic_DNA"/>
</dbReference>
<comment type="cofactor">
    <cofactor evidence="1">
        <name>Mn(2+)</name>
        <dbReference type="ChEBI" id="CHEBI:29035"/>
    </cofactor>
</comment>
<dbReference type="Pfam" id="PF03949">
    <property type="entry name" value="Malic_M"/>
    <property type="match status" value="1"/>
</dbReference>
<feature type="binding site" evidence="8">
    <location>
        <position position="257"/>
    </location>
    <ligand>
        <name>a divalent metal cation</name>
        <dbReference type="ChEBI" id="CHEBI:60240"/>
    </ligand>
</feature>
<dbReference type="InterPro" id="IPR037062">
    <property type="entry name" value="Malic_N_dom_sf"/>
</dbReference>
<dbReference type="Pfam" id="PF00390">
    <property type="entry name" value="malic"/>
    <property type="match status" value="1"/>
</dbReference>
<feature type="binding site" evidence="7">
    <location>
        <position position="428"/>
    </location>
    <ligand>
        <name>(S)-malate</name>
        <dbReference type="ChEBI" id="CHEBI:15589"/>
    </ligand>
</feature>
<dbReference type="PROSITE" id="PS00331">
    <property type="entry name" value="MALIC_ENZYMES"/>
    <property type="match status" value="1"/>
</dbReference>
<keyword evidence="4 12" id="KW-0560">Oxidoreductase</keyword>
<dbReference type="AlphaFoldDB" id="W6M2T6"/>